<feature type="compositionally biased region" description="Low complexity" evidence="5">
    <location>
        <begin position="318"/>
        <end position="328"/>
    </location>
</feature>
<evidence type="ECO:0000313" key="8">
    <source>
        <dbReference type="Proteomes" id="UP001149074"/>
    </source>
</evidence>
<feature type="compositionally biased region" description="Basic and acidic residues" evidence="5">
    <location>
        <begin position="110"/>
        <end position="130"/>
    </location>
</feature>
<evidence type="ECO:0000259" key="6">
    <source>
        <dbReference type="PROSITE" id="PS50089"/>
    </source>
</evidence>
<dbReference type="InterPro" id="IPR017907">
    <property type="entry name" value="Znf_RING_CS"/>
</dbReference>
<keyword evidence="8" id="KW-1185">Reference proteome</keyword>
<evidence type="ECO:0000313" key="7">
    <source>
        <dbReference type="EMBL" id="KAJ5112311.1"/>
    </source>
</evidence>
<dbReference type="Proteomes" id="UP001149074">
    <property type="component" value="Unassembled WGS sequence"/>
</dbReference>
<dbReference type="PROSITE" id="PS00518">
    <property type="entry name" value="ZF_RING_1"/>
    <property type="match status" value="1"/>
</dbReference>
<feature type="compositionally biased region" description="Acidic residues" evidence="5">
    <location>
        <begin position="268"/>
        <end position="292"/>
    </location>
</feature>
<evidence type="ECO:0000256" key="3">
    <source>
        <dbReference type="ARBA" id="ARBA00022833"/>
    </source>
</evidence>
<dbReference type="SMART" id="SM00184">
    <property type="entry name" value="RING"/>
    <property type="match status" value="1"/>
</dbReference>
<dbReference type="GO" id="GO:0008270">
    <property type="term" value="F:zinc ion binding"/>
    <property type="evidence" value="ECO:0007669"/>
    <property type="project" value="UniProtKB-KW"/>
</dbReference>
<keyword evidence="1" id="KW-0479">Metal-binding</keyword>
<feature type="domain" description="RING-type" evidence="6">
    <location>
        <begin position="31"/>
        <end position="72"/>
    </location>
</feature>
<accession>A0A9W9G5C6</accession>
<evidence type="ECO:0000256" key="4">
    <source>
        <dbReference type="PROSITE-ProRule" id="PRU00175"/>
    </source>
</evidence>
<sequence>MEGENGTGTEASGFVNTLQSHVDDIRGLLHCGICIRPLYEPFTLACGHTFCYSCLSSWFAGGRSKRTCPDCRAPVKTLPAPAYLVRAVVQMFTSRAELLDEGETTAEHSSNQKEESERLDRDKANTDPRHGGLFGGLFNPKPPQLHPIVDVDDNVTRCPQCNWELAGDEVCESCGYIYQAESDGSDYTDESDDFSGTEDYDGEVENDEFGDFDTGDFEVHPRMTGTVYTFNPGLDPTRPYHLPPRPPFFQPPTGGVANLNNLLNPDSNDYDDDYEEEEPDEYEADSFIDDEERPSHTEEWSQPFGSNDVRQNLPPYRPSSSVPSSPVYQDISFHDEYEDEDEVVSRPRRLLRGTYSSDEEENEEDTSSVTEQPHPNPRRGALTSDEGDHEEDSEVAEDEDSLVAEVHATDANANRGRRRNHRVIFDDDDEDSEPSSSSPPPQRRPVGPSRTGGASASNVITIDDSDEDQPVGPVRRRTVQRPHFRFSPY</sequence>
<dbReference type="GeneID" id="81351839"/>
<feature type="compositionally biased region" description="Basic residues" evidence="5">
    <location>
        <begin position="474"/>
        <end position="489"/>
    </location>
</feature>
<dbReference type="AlphaFoldDB" id="A0A9W9G5C6"/>
<protein>
    <recommendedName>
        <fullName evidence="6">RING-type domain-containing protein</fullName>
    </recommendedName>
</protein>
<comment type="caution">
    <text evidence="7">The sequence shown here is derived from an EMBL/GenBank/DDBJ whole genome shotgun (WGS) entry which is preliminary data.</text>
</comment>
<feature type="region of interest" description="Disordered" evidence="5">
    <location>
        <begin position="184"/>
        <end position="204"/>
    </location>
</feature>
<dbReference type="RefSeq" id="XP_056480084.1">
    <property type="nucleotide sequence ID" value="XM_056612860.1"/>
</dbReference>
<dbReference type="OrthoDB" id="6105938at2759"/>
<organism evidence="7 8">
    <name type="scientific">Penicillium argentinense</name>
    <dbReference type="NCBI Taxonomy" id="1131581"/>
    <lineage>
        <taxon>Eukaryota</taxon>
        <taxon>Fungi</taxon>
        <taxon>Dikarya</taxon>
        <taxon>Ascomycota</taxon>
        <taxon>Pezizomycotina</taxon>
        <taxon>Eurotiomycetes</taxon>
        <taxon>Eurotiomycetidae</taxon>
        <taxon>Eurotiales</taxon>
        <taxon>Aspergillaceae</taxon>
        <taxon>Penicillium</taxon>
    </lineage>
</organism>
<dbReference type="InterPro" id="IPR001841">
    <property type="entry name" value="Znf_RING"/>
</dbReference>
<dbReference type="Pfam" id="PF00097">
    <property type="entry name" value="zf-C3HC4"/>
    <property type="match status" value="1"/>
</dbReference>
<evidence type="ECO:0000256" key="1">
    <source>
        <dbReference type="ARBA" id="ARBA00022723"/>
    </source>
</evidence>
<dbReference type="PANTHER" id="PTHR23327">
    <property type="entry name" value="RING FINGER PROTEIN 127"/>
    <property type="match status" value="1"/>
</dbReference>
<proteinExistence type="predicted"/>
<dbReference type="InterPro" id="IPR013083">
    <property type="entry name" value="Znf_RING/FYVE/PHD"/>
</dbReference>
<dbReference type="EMBL" id="JAPQKI010000001">
    <property type="protein sequence ID" value="KAJ5112311.1"/>
    <property type="molecule type" value="Genomic_DNA"/>
</dbReference>
<reference evidence="7" key="2">
    <citation type="journal article" date="2023" name="IMA Fungus">
        <title>Comparative genomic study of the Penicillium genus elucidates a diverse pangenome and 15 lateral gene transfer events.</title>
        <authorList>
            <person name="Petersen C."/>
            <person name="Sorensen T."/>
            <person name="Nielsen M.R."/>
            <person name="Sondergaard T.E."/>
            <person name="Sorensen J.L."/>
            <person name="Fitzpatrick D.A."/>
            <person name="Frisvad J.C."/>
            <person name="Nielsen K.L."/>
        </authorList>
    </citation>
    <scope>NUCLEOTIDE SEQUENCE</scope>
    <source>
        <strain evidence="7">IBT 30761</strain>
    </source>
</reference>
<name>A0A9W9G5C6_9EURO</name>
<keyword evidence="2 4" id="KW-0863">Zinc-finger</keyword>
<feature type="compositionally biased region" description="Acidic residues" evidence="5">
    <location>
        <begin position="357"/>
        <end position="366"/>
    </location>
</feature>
<dbReference type="SUPFAM" id="SSF57850">
    <property type="entry name" value="RING/U-box"/>
    <property type="match status" value="1"/>
</dbReference>
<feature type="region of interest" description="Disordered" evidence="5">
    <location>
        <begin position="99"/>
        <end position="137"/>
    </location>
</feature>
<evidence type="ECO:0000256" key="5">
    <source>
        <dbReference type="SAM" id="MobiDB-lite"/>
    </source>
</evidence>
<keyword evidence="3" id="KW-0862">Zinc</keyword>
<feature type="compositionally biased region" description="Pro residues" evidence="5">
    <location>
        <begin position="241"/>
        <end position="250"/>
    </location>
</feature>
<dbReference type="InterPro" id="IPR018957">
    <property type="entry name" value="Znf_C3HC4_RING-type"/>
</dbReference>
<dbReference type="Gene3D" id="3.30.40.10">
    <property type="entry name" value="Zinc/RING finger domain, C3HC4 (zinc finger)"/>
    <property type="match status" value="1"/>
</dbReference>
<feature type="compositionally biased region" description="Acidic residues" evidence="5">
    <location>
        <begin position="385"/>
        <end position="402"/>
    </location>
</feature>
<feature type="compositionally biased region" description="Low complexity" evidence="5">
    <location>
        <begin position="251"/>
        <end position="267"/>
    </location>
</feature>
<dbReference type="PANTHER" id="PTHR23327:SF51">
    <property type="entry name" value="TRANSCRIPTIONAL REGULATOR OF YEAST FORM ADHERENCE 3"/>
    <property type="match status" value="1"/>
</dbReference>
<gene>
    <name evidence="7" type="ORF">N7532_000356</name>
</gene>
<evidence type="ECO:0000256" key="2">
    <source>
        <dbReference type="ARBA" id="ARBA00022771"/>
    </source>
</evidence>
<reference evidence="7" key="1">
    <citation type="submission" date="2022-11" db="EMBL/GenBank/DDBJ databases">
        <authorList>
            <person name="Petersen C."/>
        </authorList>
    </citation>
    <scope>NUCLEOTIDE SEQUENCE</scope>
    <source>
        <strain evidence="7">IBT 30761</strain>
    </source>
</reference>
<dbReference type="PROSITE" id="PS50089">
    <property type="entry name" value="ZF_RING_2"/>
    <property type="match status" value="1"/>
</dbReference>
<feature type="region of interest" description="Disordered" evidence="5">
    <location>
        <begin position="235"/>
        <end position="489"/>
    </location>
</feature>